<protein>
    <recommendedName>
        <fullName evidence="2">Rad50/SbcC-type AAA domain-containing protein</fullName>
    </recommendedName>
</protein>
<dbReference type="Pfam" id="PF13476">
    <property type="entry name" value="AAA_23"/>
    <property type="match status" value="1"/>
</dbReference>
<sequence>MEKRSGIDFIKELRSYGKEEWFTKLVDIMMLKKGSLSDKDRESVIGILLGEEAIEDFEEIEVEDSFEQEQTNSQYSLVKLHNINNVGALKENSEITFSPHLTVIYGKNGAGKSSYFKALSVFSKRAYQIKGYINQSINNDGNEKRVSLSYCNRTDHVLMHHDPTQQIESLSQEWISTEPSFISGVKEYIDIFDNENIDIVVKRGKNLDWKLEPFKLHYFEILIKEVDQIQVCLDKKISENERTVDLIQNNLKSVIKFTEVIDLLNNSDSMLDSSLFTPLTTEELTNYEQLLAQRERIQQNSNDKIRLLTNETINLNRIKDDLNKLAEKDSIQAKQKKLELEYNEAKDIEETQQLSALRNMDLAHIDKVGWQEFIGHAVHFIKSFEYPRDNDTCIFCNQALDQKASELVEQYKNLFLQNNNHLEKKKFELTQIEKKIEELKFLESRLISEIVGFGEQNKELLASLRESDGMLESAPTASPVLLNKEQIQTYLEILDQSIKEKEEEIERCKKIEENRIIELEGVNYKLDKIDVRKRVIENKESFEMIYELIQLNSKHKKLINALSTVKSNITKKQNEATTKLQIDKFNELFNTELQFFKYKFSIDSKVKKGRLDRKYFGEELNIILSEGEKNLLGLADFFADINYYEDNCNPIILDDPITSFDLDKIDLLSERIVTESKKRQVIVFTHSKPFVTALKNKVSFENGRRGAKCKLCSDTFKCNETTKIFCAKWYEVYSYEGLSGVLAEVLPYQAPKHLKERIEGILASPCSSAIDTLEGFFYLRLMIEFFIDTCLLNSVRSRLDPEEDNINWDKLHGLKVLVDNDGKKGSNSIIRRTYSKISGISVHIDKNNQTLTYNKSDLLDELDQMRNHNNEFKAWYNSL</sequence>
<feature type="coiled-coil region" evidence="1">
    <location>
        <begin position="397"/>
        <end position="442"/>
    </location>
</feature>
<feature type="domain" description="Rad50/SbcC-type AAA" evidence="2">
    <location>
        <begin position="83"/>
        <end position="346"/>
    </location>
</feature>
<dbReference type="PANTHER" id="PTHR32182:SF22">
    <property type="entry name" value="ATP-DEPENDENT ENDONUCLEASE, OLD FAMILY-RELATED"/>
    <property type="match status" value="1"/>
</dbReference>
<reference evidence="3 4" key="1">
    <citation type="submission" date="2021-03" db="EMBL/GenBank/DDBJ databases">
        <title>Antimicrobial resistance genes in bacteria isolated from Japanese honey, and their potential for conferring macrolide and lincosamide resistance in the American foulbrood pathogen Paenibacillus larvae.</title>
        <authorList>
            <person name="Okamoto M."/>
            <person name="Kumagai M."/>
            <person name="Kanamori H."/>
            <person name="Takamatsu D."/>
        </authorList>
    </citation>
    <scope>NUCLEOTIDE SEQUENCE [LARGE SCALE GENOMIC DNA]</scope>
    <source>
        <strain evidence="3 4">J42TS3</strain>
    </source>
</reference>
<accession>A0ABQ4MH67</accession>
<feature type="coiled-coil region" evidence="1">
    <location>
        <begin position="308"/>
        <end position="351"/>
    </location>
</feature>
<organism evidence="3 4">
    <name type="scientific">Paenibacillus vini</name>
    <dbReference type="NCBI Taxonomy" id="1476024"/>
    <lineage>
        <taxon>Bacteria</taxon>
        <taxon>Bacillati</taxon>
        <taxon>Bacillota</taxon>
        <taxon>Bacilli</taxon>
        <taxon>Bacillales</taxon>
        <taxon>Paenibacillaceae</taxon>
        <taxon>Paenibacillus</taxon>
    </lineage>
</organism>
<dbReference type="Gene3D" id="3.40.50.300">
    <property type="entry name" value="P-loop containing nucleotide triphosphate hydrolases"/>
    <property type="match status" value="2"/>
</dbReference>
<comment type="caution">
    <text evidence="3">The sequence shown here is derived from an EMBL/GenBank/DDBJ whole genome shotgun (WGS) entry which is preliminary data.</text>
</comment>
<keyword evidence="4" id="KW-1185">Reference proteome</keyword>
<dbReference type="PANTHER" id="PTHR32182">
    <property type="entry name" value="DNA REPLICATION AND REPAIR PROTEIN RECF"/>
    <property type="match status" value="1"/>
</dbReference>
<evidence type="ECO:0000256" key="1">
    <source>
        <dbReference type="SAM" id="Coils"/>
    </source>
</evidence>
<evidence type="ECO:0000313" key="4">
    <source>
        <dbReference type="Proteomes" id="UP000679992"/>
    </source>
</evidence>
<gene>
    <name evidence="3" type="ORF">J42TS3_43510</name>
</gene>
<name>A0ABQ4MH67_9BACL</name>
<dbReference type="RefSeq" id="WP_213656313.1">
    <property type="nucleotide sequence ID" value="NZ_BOSL01000017.1"/>
</dbReference>
<keyword evidence="1" id="KW-0175">Coiled coil</keyword>
<evidence type="ECO:0000259" key="2">
    <source>
        <dbReference type="Pfam" id="PF13476"/>
    </source>
</evidence>
<feature type="coiled-coil region" evidence="1">
    <location>
        <begin position="484"/>
        <end position="514"/>
    </location>
</feature>
<dbReference type="InterPro" id="IPR027417">
    <property type="entry name" value="P-loop_NTPase"/>
</dbReference>
<dbReference type="InterPro" id="IPR038729">
    <property type="entry name" value="Rad50/SbcC_AAA"/>
</dbReference>
<evidence type="ECO:0000313" key="3">
    <source>
        <dbReference type="EMBL" id="GIP55316.1"/>
    </source>
</evidence>
<dbReference type="EMBL" id="BOSL01000017">
    <property type="protein sequence ID" value="GIP55316.1"/>
    <property type="molecule type" value="Genomic_DNA"/>
</dbReference>
<proteinExistence type="predicted"/>
<dbReference type="Proteomes" id="UP000679992">
    <property type="component" value="Unassembled WGS sequence"/>
</dbReference>
<dbReference type="SUPFAM" id="SSF52540">
    <property type="entry name" value="P-loop containing nucleoside triphosphate hydrolases"/>
    <property type="match status" value="1"/>
</dbReference>